<dbReference type="InterPro" id="IPR002403">
    <property type="entry name" value="Cyt_P450_E_grp-IV"/>
</dbReference>
<evidence type="ECO:0000313" key="9">
    <source>
        <dbReference type="EMBL" id="UPV74617.1"/>
    </source>
</evidence>
<dbReference type="GeneID" id="72183687"/>
<dbReference type="PRINTS" id="PR00385">
    <property type="entry name" value="P450"/>
</dbReference>
<keyword evidence="4 7" id="KW-0560">Oxidoreductase</keyword>
<keyword evidence="10" id="KW-1185">Reference proteome</keyword>
<dbReference type="KEGG" id="halx:M0R89_00770"/>
<feature type="compositionally biased region" description="Low complexity" evidence="8">
    <location>
        <begin position="1"/>
        <end position="13"/>
    </location>
</feature>
<dbReference type="InterPro" id="IPR017972">
    <property type="entry name" value="Cyt_P450_CS"/>
</dbReference>
<dbReference type="InterPro" id="IPR050196">
    <property type="entry name" value="Cytochrome_P450_Monoox"/>
</dbReference>
<dbReference type="GO" id="GO:0004497">
    <property type="term" value="F:monooxygenase activity"/>
    <property type="evidence" value="ECO:0007669"/>
    <property type="project" value="UniProtKB-KW"/>
</dbReference>
<organism evidence="9 10">
    <name type="scientific">Halorussus limi</name>
    <dbReference type="NCBI Taxonomy" id="2938695"/>
    <lineage>
        <taxon>Archaea</taxon>
        <taxon>Methanobacteriati</taxon>
        <taxon>Methanobacteriota</taxon>
        <taxon>Stenosarchaea group</taxon>
        <taxon>Halobacteria</taxon>
        <taxon>Halobacteriales</taxon>
        <taxon>Haladaptataceae</taxon>
        <taxon>Halorussus</taxon>
    </lineage>
</organism>
<dbReference type="RefSeq" id="WP_248650662.1">
    <property type="nucleotide sequence ID" value="NZ_CP096659.1"/>
</dbReference>
<dbReference type="Proteomes" id="UP000830729">
    <property type="component" value="Chromosome"/>
</dbReference>
<keyword evidence="6 7" id="KW-0503">Monooxygenase</keyword>
<comment type="similarity">
    <text evidence="1 7">Belongs to the cytochrome P450 family.</text>
</comment>
<reference evidence="9 10" key="1">
    <citation type="submission" date="2022-04" db="EMBL/GenBank/DDBJ databases">
        <title>Diverse halophilic archaea isolated from saline environments.</title>
        <authorList>
            <person name="Cui H.-L."/>
        </authorList>
    </citation>
    <scope>NUCLEOTIDE SEQUENCE [LARGE SCALE GENOMIC DNA]</scope>
    <source>
        <strain evidence="9 10">XZYJT49</strain>
    </source>
</reference>
<proteinExistence type="inferred from homology"/>
<keyword evidence="5 7" id="KW-0408">Iron</keyword>
<keyword evidence="2 7" id="KW-0349">Heme</keyword>
<keyword evidence="3 7" id="KW-0479">Metal-binding</keyword>
<evidence type="ECO:0000256" key="5">
    <source>
        <dbReference type="ARBA" id="ARBA00023004"/>
    </source>
</evidence>
<dbReference type="GO" id="GO:0016705">
    <property type="term" value="F:oxidoreductase activity, acting on paired donors, with incorporation or reduction of molecular oxygen"/>
    <property type="evidence" value="ECO:0007669"/>
    <property type="project" value="InterPro"/>
</dbReference>
<evidence type="ECO:0000256" key="8">
    <source>
        <dbReference type="SAM" id="MobiDB-lite"/>
    </source>
</evidence>
<dbReference type="Pfam" id="PF00067">
    <property type="entry name" value="p450"/>
    <property type="match status" value="1"/>
</dbReference>
<dbReference type="PRINTS" id="PR00465">
    <property type="entry name" value="EP450IV"/>
</dbReference>
<dbReference type="GO" id="GO:0005506">
    <property type="term" value="F:iron ion binding"/>
    <property type="evidence" value="ECO:0007669"/>
    <property type="project" value="InterPro"/>
</dbReference>
<dbReference type="SUPFAM" id="SSF48264">
    <property type="entry name" value="Cytochrome P450"/>
    <property type="match status" value="1"/>
</dbReference>
<evidence type="ECO:0000313" key="10">
    <source>
        <dbReference type="Proteomes" id="UP000830729"/>
    </source>
</evidence>
<dbReference type="PANTHER" id="PTHR24291:SF50">
    <property type="entry name" value="BIFUNCTIONAL ALBAFLAVENONE MONOOXYGENASE_TERPENE SYNTHASE"/>
    <property type="match status" value="1"/>
</dbReference>
<evidence type="ECO:0000256" key="6">
    <source>
        <dbReference type="ARBA" id="ARBA00023033"/>
    </source>
</evidence>
<protein>
    <submittedName>
        <fullName evidence="9">Cytochrome P450</fullName>
    </submittedName>
</protein>
<evidence type="ECO:0000256" key="7">
    <source>
        <dbReference type="RuleBase" id="RU000461"/>
    </source>
</evidence>
<gene>
    <name evidence="9" type="ORF">M0R89_00770</name>
</gene>
<feature type="region of interest" description="Disordered" evidence="8">
    <location>
        <begin position="1"/>
        <end position="37"/>
    </location>
</feature>
<dbReference type="PROSITE" id="PS00086">
    <property type="entry name" value="CYTOCHROME_P450"/>
    <property type="match status" value="1"/>
</dbReference>
<evidence type="ECO:0000256" key="3">
    <source>
        <dbReference type="ARBA" id="ARBA00022723"/>
    </source>
</evidence>
<dbReference type="GO" id="GO:0020037">
    <property type="term" value="F:heme binding"/>
    <property type="evidence" value="ECO:0007669"/>
    <property type="project" value="InterPro"/>
</dbReference>
<dbReference type="InterPro" id="IPR001128">
    <property type="entry name" value="Cyt_P450"/>
</dbReference>
<dbReference type="AlphaFoldDB" id="A0A8U0HUN4"/>
<dbReference type="EMBL" id="CP096659">
    <property type="protein sequence ID" value="UPV74617.1"/>
    <property type="molecule type" value="Genomic_DNA"/>
</dbReference>
<evidence type="ECO:0000256" key="2">
    <source>
        <dbReference type="ARBA" id="ARBA00022617"/>
    </source>
</evidence>
<dbReference type="PANTHER" id="PTHR24291">
    <property type="entry name" value="CYTOCHROME P450 FAMILY 4"/>
    <property type="match status" value="1"/>
</dbReference>
<dbReference type="InterPro" id="IPR036396">
    <property type="entry name" value="Cyt_P450_sf"/>
</dbReference>
<evidence type="ECO:0000256" key="1">
    <source>
        <dbReference type="ARBA" id="ARBA00010617"/>
    </source>
</evidence>
<sequence>MSHPDSAADAPTDADVDAKADAAGADGDARLPPKLDAPPLVGNTLQFARDPFGFYDRLDERGDAVRYEVARQEFCTVFEPEHVERILVEENEKFVKAEMFQEAAAGFAEQGLLLTEGEVWRDQRVRIQPAFTPEKIRSYTDAMVTYAEQLGDRLADGEVVDVEDAMSELTLKILAKSLFDVDVDDRREVVREAAAALNARGDASGASAFLPDWVPTPKNRRFERAMADFEAMVDDLIAERRRDGSADADDADSPDDLLSILLTAEGPDGTTMDDAVVRDQMVTFLFAGHETTALALTYAWHLLGRNPDKLDRLRAEIDAELGDRRATMADLPALDYTGRVVDEALRLHPPAYVLFREPTEDVQLGPYRVREGTAMTVPVFKIHRDGRFYDAPDEFRPERWDSEARSASNSDRPEYAYFPFGGGPRHCIGMRFALAELKLVLATLAREVAFDPTYDGDPDLSMAATMRPDQPMEMRVRKRD</sequence>
<accession>A0A8U0HUN4</accession>
<name>A0A8U0HUN4_9EURY</name>
<evidence type="ECO:0000256" key="4">
    <source>
        <dbReference type="ARBA" id="ARBA00023002"/>
    </source>
</evidence>
<dbReference type="Gene3D" id="1.10.630.10">
    <property type="entry name" value="Cytochrome P450"/>
    <property type="match status" value="1"/>
</dbReference>